<comment type="subcellular location">
    <subcellularLocation>
        <location evidence="1">Cell membrane</location>
        <topology evidence="1">Multi-pass membrane protein</topology>
    </subcellularLocation>
</comment>
<dbReference type="InterPro" id="IPR036640">
    <property type="entry name" value="ABC1_TM_sf"/>
</dbReference>
<evidence type="ECO:0000313" key="10">
    <source>
        <dbReference type="EMBL" id="MCZ0667670.1"/>
    </source>
</evidence>
<dbReference type="GO" id="GO:0005886">
    <property type="term" value="C:plasma membrane"/>
    <property type="evidence" value="ECO:0007669"/>
    <property type="project" value="UniProtKB-SubCell"/>
</dbReference>
<name>A0A9Q4HY31_MEDGN</name>
<reference evidence="10" key="1">
    <citation type="submission" date="2022-11" db="EMBL/GenBank/DDBJ databases">
        <title>Temperate bacteriophages infecting mucin-degrading bacterium Ruminococcus gnavus from the human gut.</title>
        <authorList>
            <person name="Buttimer C."/>
        </authorList>
    </citation>
    <scope>NUCLEOTIDE SEQUENCE</scope>
    <source>
        <strain evidence="10">CCUG 49994</strain>
    </source>
</reference>
<keyword evidence="6 7" id="KW-0472">Membrane</keyword>
<dbReference type="PANTHER" id="PTHR24221:SF654">
    <property type="entry name" value="ATP-BINDING CASSETTE SUB-FAMILY B MEMBER 6"/>
    <property type="match status" value="1"/>
</dbReference>
<feature type="transmembrane region" description="Helical" evidence="7">
    <location>
        <begin position="56"/>
        <end position="76"/>
    </location>
</feature>
<dbReference type="AlphaFoldDB" id="A0A9Q4HY31"/>
<evidence type="ECO:0000256" key="3">
    <source>
        <dbReference type="ARBA" id="ARBA00022741"/>
    </source>
</evidence>
<dbReference type="PROSITE" id="PS50929">
    <property type="entry name" value="ABC_TM1F"/>
    <property type="match status" value="1"/>
</dbReference>
<sequence length="539" mass="61259">MNEVNHIILRYIKQNMKKVAITIIIFLMGSILSLIPAKITQLIIDSGFMNKDLNLIILLAFGLLIVYIGKVVSEFITNKIFINLSSGLMKCLKDEIYNRILTLDMSFFSNNEVGYINSRISEISQIDILFSAQTLGLISSAVQFVFSIAILLSINWKFLSIMMIPIPIFIVIMRKTTKIIRNQIKESFDNSAKYAGKINESISGIENIKAQSLEKKEKEKISSYNEKMINTAKKQSNTFNGFNGSINFLSFFLNVLTYIIGGIFFVQNELTLGGFMAVSSYIGKVYTPVFTYSSMTMVLQPAFIALKRVSNFFFKESNDSKDIGSINIVDVENITFDKVYFGYIENKDIIRDFSMSICRGEKVFLKGKNGCGKSTLFRLLLRLYPVKSGKIYLNGCAINDITRDSILKNIKYVAQKSFLFNDSIQNNILYGLEDYDKQKYDELIEAFSLKQLIDRIDKESNGLIGENGCNLSGGEIQKLVLCRTFIQNPKCIILDEATSNLDSKSRKIVKEYIQNSYATILIVDHTEEFRDVCDYEITI</sequence>
<dbReference type="SMART" id="SM00382">
    <property type="entry name" value="AAA"/>
    <property type="match status" value="1"/>
</dbReference>
<evidence type="ECO:0000256" key="5">
    <source>
        <dbReference type="ARBA" id="ARBA00022989"/>
    </source>
</evidence>
<dbReference type="InterPro" id="IPR003593">
    <property type="entry name" value="AAA+_ATPase"/>
</dbReference>
<dbReference type="PROSITE" id="PS00211">
    <property type="entry name" value="ABC_TRANSPORTER_1"/>
    <property type="match status" value="1"/>
</dbReference>
<proteinExistence type="predicted"/>
<dbReference type="Gene3D" id="1.20.1560.10">
    <property type="entry name" value="ABC transporter type 1, transmembrane domain"/>
    <property type="match status" value="1"/>
</dbReference>
<dbReference type="Pfam" id="PF00664">
    <property type="entry name" value="ABC_membrane"/>
    <property type="match status" value="1"/>
</dbReference>
<dbReference type="SUPFAM" id="SSF90123">
    <property type="entry name" value="ABC transporter transmembrane region"/>
    <property type="match status" value="1"/>
</dbReference>
<evidence type="ECO:0000256" key="1">
    <source>
        <dbReference type="ARBA" id="ARBA00004651"/>
    </source>
</evidence>
<keyword evidence="5 7" id="KW-1133">Transmembrane helix</keyword>
<feature type="domain" description="ABC transmembrane type-1" evidence="9">
    <location>
        <begin position="20"/>
        <end position="300"/>
    </location>
</feature>
<dbReference type="CDD" id="cd07346">
    <property type="entry name" value="ABC_6TM_exporters"/>
    <property type="match status" value="1"/>
</dbReference>
<evidence type="ECO:0000256" key="6">
    <source>
        <dbReference type="ARBA" id="ARBA00023136"/>
    </source>
</evidence>
<feature type="transmembrane region" description="Helical" evidence="7">
    <location>
        <begin position="156"/>
        <end position="173"/>
    </location>
</feature>
<dbReference type="InterPro" id="IPR011527">
    <property type="entry name" value="ABC1_TM_dom"/>
</dbReference>
<dbReference type="Gene3D" id="3.40.50.300">
    <property type="entry name" value="P-loop containing nucleotide triphosphate hydrolases"/>
    <property type="match status" value="1"/>
</dbReference>
<keyword evidence="2 7" id="KW-0812">Transmembrane</keyword>
<dbReference type="GO" id="GO:0140359">
    <property type="term" value="F:ABC-type transporter activity"/>
    <property type="evidence" value="ECO:0007669"/>
    <property type="project" value="InterPro"/>
</dbReference>
<evidence type="ECO:0000259" key="9">
    <source>
        <dbReference type="PROSITE" id="PS50929"/>
    </source>
</evidence>
<feature type="transmembrane region" description="Helical" evidence="7">
    <location>
        <begin position="128"/>
        <end position="150"/>
    </location>
</feature>
<comment type="caution">
    <text evidence="10">The sequence shown here is derived from an EMBL/GenBank/DDBJ whole genome shotgun (WGS) entry which is preliminary data.</text>
</comment>
<evidence type="ECO:0000256" key="7">
    <source>
        <dbReference type="SAM" id="Phobius"/>
    </source>
</evidence>
<dbReference type="GO" id="GO:0016887">
    <property type="term" value="F:ATP hydrolysis activity"/>
    <property type="evidence" value="ECO:0007669"/>
    <property type="project" value="InterPro"/>
</dbReference>
<dbReference type="PROSITE" id="PS50893">
    <property type="entry name" value="ABC_TRANSPORTER_2"/>
    <property type="match status" value="1"/>
</dbReference>
<dbReference type="GO" id="GO:0005524">
    <property type="term" value="F:ATP binding"/>
    <property type="evidence" value="ECO:0007669"/>
    <property type="project" value="UniProtKB-KW"/>
</dbReference>
<dbReference type="Pfam" id="PF00005">
    <property type="entry name" value="ABC_tran"/>
    <property type="match status" value="1"/>
</dbReference>
<evidence type="ECO:0000256" key="4">
    <source>
        <dbReference type="ARBA" id="ARBA00022840"/>
    </source>
</evidence>
<gene>
    <name evidence="10" type="ORF">OZZ17_08930</name>
</gene>
<feature type="transmembrane region" description="Helical" evidence="7">
    <location>
        <begin position="246"/>
        <end position="265"/>
    </location>
</feature>
<dbReference type="SUPFAM" id="SSF52540">
    <property type="entry name" value="P-loop containing nucleoside triphosphate hydrolases"/>
    <property type="match status" value="1"/>
</dbReference>
<feature type="domain" description="ABC transporter" evidence="8">
    <location>
        <begin position="329"/>
        <end position="539"/>
    </location>
</feature>
<protein>
    <submittedName>
        <fullName evidence="10">ABC transporter ATP-binding protein</fullName>
    </submittedName>
</protein>
<evidence type="ECO:0000256" key="2">
    <source>
        <dbReference type="ARBA" id="ARBA00022692"/>
    </source>
</evidence>
<dbReference type="InterPro" id="IPR039421">
    <property type="entry name" value="Type_1_exporter"/>
</dbReference>
<dbReference type="GO" id="GO:0034040">
    <property type="term" value="F:ATPase-coupled lipid transmembrane transporter activity"/>
    <property type="evidence" value="ECO:0007669"/>
    <property type="project" value="TreeGrafter"/>
</dbReference>
<dbReference type="RefSeq" id="WP_268803572.1">
    <property type="nucleotide sequence ID" value="NZ_JAPRAY010000011.1"/>
</dbReference>
<feature type="transmembrane region" description="Helical" evidence="7">
    <location>
        <begin position="20"/>
        <end position="44"/>
    </location>
</feature>
<dbReference type="InterPro" id="IPR027417">
    <property type="entry name" value="P-loop_NTPase"/>
</dbReference>
<keyword evidence="4 10" id="KW-0067">ATP-binding</keyword>
<dbReference type="PANTHER" id="PTHR24221">
    <property type="entry name" value="ATP-BINDING CASSETTE SUB-FAMILY B"/>
    <property type="match status" value="1"/>
</dbReference>
<evidence type="ECO:0000313" key="11">
    <source>
        <dbReference type="Proteomes" id="UP001079535"/>
    </source>
</evidence>
<accession>A0A9Q4HY31</accession>
<dbReference type="InterPro" id="IPR003439">
    <property type="entry name" value="ABC_transporter-like_ATP-bd"/>
</dbReference>
<dbReference type="InterPro" id="IPR017871">
    <property type="entry name" value="ABC_transporter-like_CS"/>
</dbReference>
<dbReference type="Proteomes" id="UP001079535">
    <property type="component" value="Unassembled WGS sequence"/>
</dbReference>
<keyword evidence="3" id="KW-0547">Nucleotide-binding</keyword>
<organism evidence="10 11">
    <name type="scientific">Mediterraneibacter gnavus</name>
    <name type="common">Ruminococcus gnavus</name>
    <dbReference type="NCBI Taxonomy" id="33038"/>
    <lineage>
        <taxon>Bacteria</taxon>
        <taxon>Bacillati</taxon>
        <taxon>Bacillota</taxon>
        <taxon>Clostridia</taxon>
        <taxon>Lachnospirales</taxon>
        <taxon>Lachnospiraceae</taxon>
        <taxon>Mediterraneibacter</taxon>
    </lineage>
</organism>
<dbReference type="EMBL" id="JAPRAY010000011">
    <property type="protein sequence ID" value="MCZ0667670.1"/>
    <property type="molecule type" value="Genomic_DNA"/>
</dbReference>
<evidence type="ECO:0000259" key="8">
    <source>
        <dbReference type="PROSITE" id="PS50893"/>
    </source>
</evidence>